<dbReference type="AlphaFoldDB" id="A0AAV5NV27"/>
<dbReference type="Pfam" id="PF11112">
    <property type="entry name" value="PyocinActivator"/>
    <property type="match status" value="1"/>
</dbReference>
<name>A0AAV5NV27_9VIBR</name>
<evidence type="ECO:0000313" key="1">
    <source>
        <dbReference type="EMBL" id="GLQ74455.1"/>
    </source>
</evidence>
<gene>
    <name evidence="1" type="ORF">GCM10007932_38160</name>
</gene>
<comment type="caution">
    <text evidence="1">The sequence shown here is derived from an EMBL/GenBank/DDBJ whole genome shotgun (WGS) entry which is preliminary data.</text>
</comment>
<dbReference type="GO" id="GO:0006355">
    <property type="term" value="P:regulation of DNA-templated transcription"/>
    <property type="evidence" value="ECO:0007669"/>
    <property type="project" value="InterPro"/>
</dbReference>
<dbReference type="InterPro" id="IPR020518">
    <property type="entry name" value="Tscrpt_reg_PrtN"/>
</dbReference>
<evidence type="ECO:0008006" key="3">
    <source>
        <dbReference type="Google" id="ProtNLM"/>
    </source>
</evidence>
<evidence type="ECO:0000313" key="2">
    <source>
        <dbReference type="Proteomes" id="UP001156690"/>
    </source>
</evidence>
<protein>
    <recommendedName>
        <fullName evidence="3">Pyocin activator protein PrtN</fullName>
    </recommendedName>
</protein>
<dbReference type="EMBL" id="BSNX01000056">
    <property type="protein sequence ID" value="GLQ74455.1"/>
    <property type="molecule type" value="Genomic_DNA"/>
</dbReference>
<organism evidence="1 2">
    <name type="scientific">Vibrio penaeicida</name>
    <dbReference type="NCBI Taxonomy" id="104609"/>
    <lineage>
        <taxon>Bacteria</taxon>
        <taxon>Pseudomonadati</taxon>
        <taxon>Pseudomonadota</taxon>
        <taxon>Gammaproteobacteria</taxon>
        <taxon>Vibrionales</taxon>
        <taxon>Vibrionaceae</taxon>
        <taxon>Vibrio</taxon>
    </lineage>
</organism>
<dbReference type="Proteomes" id="UP001156690">
    <property type="component" value="Unassembled WGS sequence"/>
</dbReference>
<proteinExistence type="predicted"/>
<sequence>MKNKHDTTLTMTHHLLLAQFGNRTLIPVEELAEPYLGVAVNTAKRKAKCNELPFPCFRVGLSQKSPYVVHLSELVKYIDQRTNEARSLWKTYQYC</sequence>
<keyword evidence="2" id="KW-1185">Reference proteome</keyword>
<reference evidence="2" key="1">
    <citation type="journal article" date="2019" name="Int. J. Syst. Evol. Microbiol.">
        <title>The Global Catalogue of Microorganisms (GCM) 10K type strain sequencing project: providing services to taxonomists for standard genome sequencing and annotation.</title>
        <authorList>
            <consortium name="The Broad Institute Genomics Platform"/>
            <consortium name="The Broad Institute Genome Sequencing Center for Infectious Disease"/>
            <person name="Wu L."/>
            <person name="Ma J."/>
        </authorList>
    </citation>
    <scope>NUCLEOTIDE SEQUENCE [LARGE SCALE GENOMIC DNA]</scope>
    <source>
        <strain evidence="2">NBRC 15640</strain>
    </source>
</reference>
<dbReference type="RefSeq" id="WP_126609654.1">
    <property type="nucleotide sequence ID" value="NZ_AP025149.1"/>
</dbReference>
<accession>A0AAV5NV27</accession>